<dbReference type="InterPro" id="IPR025110">
    <property type="entry name" value="AMP-bd_C"/>
</dbReference>
<sequence length="214" mass="23209">MVPPMLNFLTSSDQVTPADLESVRGAMCSAAPVPSTTAKLFKEKAPHPVTFQEGFGMTETLGTHMTPLDDERLGYCGKVAPNVEAKVISEEGKALPRERGESFASGVHRLKELIKVKGFQVAPSELEDVLLQHSGVMDVAVVGVPDDRAGELPRAYVVRSPSSCTEDDIHKFLKERLADFKQLKGGVRFVDALPKSPTGKVLRRELQAVAAKDL</sequence>
<dbReference type="GO" id="GO:0005777">
    <property type="term" value="C:peroxisome"/>
    <property type="evidence" value="ECO:0007669"/>
    <property type="project" value="UniProtKB-SubCell"/>
</dbReference>
<dbReference type="Pfam" id="PF00501">
    <property type="entry name" value="AMP-binding"/>
    <property type="match status" value="1"/>
</dbReference>
<evidence type="ECO:0000259" key="5">
    <source>
        <dbReference type="Pfam" id="PF00501"/>
    </source>
</evidence>
<feature type="domain" description="AMP-binding enzyme C-terminal" evidence="6">
    <location>
        <begin position="125"/>
        <end position="200"/>
    </location>
</feature>
<dbReference type="Pfam" id="PF13193">
    <property type="entry name" value="AMP-binding_C"/>
    <property type="match status" value="1"/>
</dbReference>
<dbReference type="FunFam" id="3.30.300.30:FF:000007">
    <property type="entry name" value="4-coumarate--CoA ligase 2"/>
    <property type="match status" value="1"/>
</dbReference>
<keyword evidence="4" id="KW-0576">Peroxisome</keyword>
<dbReference type="SUPFAM" id="SSF56801">
    <property type="entry name" value="Acetyl-CoA synthetase-like"/>
    <property type="match status" value="1"/>
</dbReference>
<feature type="domain" description="AMP-dependent synthetase/ligase" evidence="5">
    <location>
        <begin position="2"/>
        <end position="102"/>
    </location>
</feature>
<evidence type="ECO:0000313" key="7">
    <source>
        <dbReference type="EMBL" id="KAG0713288.1"/>
    </source>
</evidence>
<dbReference type="Proteomes" id="UP000770661">
    <property type="component" value="Unassembled WGS sequence"/>
</dbReference>
<gene>
    <name evidence="7" type="primary">4CLL7_1</name>
    <name evidence="7" type="ORF">GWK47_016525</name>
</gene>
<evidence type="ECO:0000313" key="8">
    <source>
        <dbReference type="Proteomes" id="UP000770661"/>
    </source>
</evidence>
<organism evidence="7 8">
    <name type="scientific">Chionoecetes opilio</name>
    <name type="common">Atlantic snow crab</name>
    <name type="synonym">Cancer opilio</name>
    <dbReference type="NCBI Taxonomy" id="41210"/>
    <lineage>
        <taxon>Eukaryota</taxon>
        <taxon>Metazoa</taxon>
        <taxon>Ecdysozoa</taxon>
        <taxon>Arthropoda</taxon>
        <taxon>Crustacea</taxon>
        <taxon>Multicrustacea</taxon>
        <taxon>Malacostraca</taxon>
        <taxon>Eumalacostraca</taxon>
        <taxon>Eucarida</taxon>
        <taxon>Decapoda</taxon>
        <taxon>Pleocyemata</taxon>
        <taxon>Brachyura</taxon>
        <taxon>Eubrachyura</taxon>
        <taxon>Majoidea</taxon>
        <taxon>Majidae</taxon>
        <taxon>Chionoecetes</taxon>
    </lineage>
</organism>
<accession>A0A8J4XRU0</accession>
<dbReference type="Gene3D" id="3.30.300.30">
    <property type="match status" value="1"/>
</dbReference>
<reference evidence="7" key="1">
    <citation type="submission" date="2020-07" db="EMBL/GenBank/DDBJ databases">
        <title>The High-quality genome of the commercially important snow crab, Chionoecetes opilio.</title>
        <authorList>
            <person name="Jeong J.-H."/>
            <person name="Ryu S."/>
        </authorList>
    </citation>
    <scope>NUCLEOTIDE SEQUENCE</scope>
    <source>
        <strain evidence="7">MADBK_172401_WGS</strain>
        <tissue evidence="7">Digestive gland</tissue>
    </source>
</reference>
<dbReference type="InterPro" id="IPR045851">
    <property type="entry name" value="AMP-bd_C_sf"/>
</dbReference>
<proteinExistence type="inferred from homology"/>
<comment type="subcellular location">
    <subcellularLocation>
        <location evidence="1">Peroxisome</location>
    </subcellularLocation>
</comment>
<evidence type="ECO:0000259" key="6">
    <source>
        <dbReference type="Pfam" id="PF13193"/>
    </source>
</evidence>
<comment type="caution">
    <text evidence="7">The sequence shown here is derived from an EMBL/GenBank/DDBJ whole genome shotgun (WGS) entry which is preliminary data.</text>
</comment>
<keyword evidence="8" id="KW-1185">Reference proteome</keyword>
<name>A0A8J4XRU0_CHIOP</name>
<dbReference type="GO" id="GO:0016405">
    <property type="term" value="F:CoA-ligase activity"/>
    <property type="evidence" value="ECO:0007669"/>
    <property type="project" value="TreeGrafter"/>
</dbReference>
<dbReference type="AlphaFoldDB" id="A0A8J4XRU0"/>
<evidence type="ECO:0000256" key="3">
    <source>
        <dbReference type="ARBA" id="ARBA00022598"/>
    </source>
</evidence>
<dbReference type="EMBL" id="JACEEZ010021589">
    <property type="protein sequence ID" value="KAG0713288.1"/>
    <property type="molecule type" value="Genomic_DNA"/>
</dbReference>
<keyword evidence="3 7" id="KW-0436">Ligase</keyword>
<dbReference type="PANTHER" id="PTHR24096:SF149">
    <property type="entry name" value="AMP-BINDING DOMAIN-CONTAINING PROTEIN-RELATED"/>
    <property type="match status" value="1"/>
</dbReference>
<comment type="similarity">
    <text evidence="2">Belongs to the ATP-dependent AMP-binding enzyme family.</text>
</comment>
<evidence type="ECO:0000256" key="1">
    <source>
        <dbReference type="ARBA" id="ARBA00004275"/>
    </source>
</evidence>
<dbReference type="Gene3D" id="2.30.38.10">
    <property type="entry name" value="Luciferase, Domain 3"/>
    <property type="match status" value="1"/>
</dbReference>
<protein>
    <submittedName>
        <fullName evidence="7">4-coumarate--CoA ligase-like 7</fullName>
    </submittedName>
</protein>
<evidence type="ECO:0000256" key="2">
    <source>
        <dbReference type="ARBA" id="ARBA00006432"/>
    </source>
</evidence>
<evidence type="ECO:0000256" key="4">
    <source>
        <dbReference type="ARBA" id="ARBA00023140"/>
    </source>
</evidence>
<dbReference type="Gene3D" id="3.40.50.980">
    <property type="match status" value="1"/>
</dbReference>
<dbReference type="OrthoDB" id="6364769at2759"/>
<dbReference type="InterPro" id="IPR000873">
    <property type="entry name" value="AMP-dep_synth/lig_dom"/>
</dbReference>
<dbReference type="PANTHER" id="PTHR24096">
    <property type="entry name" value="LONG-CHAIN-FATTY-ACID--COA LIGASE"/>
    <property type="match status" value="1"/>
</dbReference>